<dbReference type="Pfam" id="PF13588">
    <property type="entry name" value="HSDR_N_2"/>
    <property type="match status" value="1"/>
</dbReference>
<name>A0ABM8Y7Z3_9BACI</name>
<protein>
    <recommendedName>
        <fullName evidence="1">Type I restriction enzyme R protein N-terminal domain-containing protein</fullName>
    </recommendedName>
</protein>
<reference evidence="2 3" key="1">
    <citation type="submission" date="2021-10" db="EMBL/GenBank/DDBJ databases">
        <authorList>
            <person name="Criscuolo A."/>
        </authorList>
    </citation>
    <scope>NUCLEOTIDE SEQUENCE [LARGE SCALE GENOMIC DNA]</scope>
    <source>
        <strain evidence="3">CIP 111899</strain>
    </source>
</reference>
<dbReference type="InterPro" id="IPR029464">
    <property type="entry name" value="HSDR_N"/>
</dbReference>
<feature type="domain" description="Type I restriction enzyme R protein N-terminal" evidence="1">
    <location>
        <begin position="24"/>
        <end position="121"/>
    </location>
</feature>
<keyword evidence="3" id="KW-1185">Reference proteome</keyword>
<dbReference type="Proteomes" id="UP000789423">
    <property type="component" value="Unassembled WGS sequence"/>
</dbReference>
<evidence type="ECO:0000313" key="3">
    <source>
        <dbReference type="Proteomes" id="UP000789423"/>
    </source>
</evidence>
<dbReference type="Gene3D" id="3.90.1570.30">
    <property type="match status" value="1"/>
</dbReference>
<evidence type="ECO:0000259" key="1">
    <source>
        <dbReference type="Pfam" id="PF13588"/>
    </source>
</evidence>
<proteinExistence type="predicted"/>
<accession>A0ABM8Y7Z3</accession>
<sequence length="381" mass="44221">MLDFRNNIQKLSLQVLERKSHITNEEMTKQALIIPFIQKLGYDVFNPLEVRPEFTADFGIKKGEKVDYAIFKNGEPIILVEAKSVTENLKKHDSQLSRYFNAIPEVKIGILTNGVEYKFFTDLTMDNMMDNTPFFTFSMDSVTNLDIETIENFTKENFDATEIVKFAEELIYMTNLNANIKELFKNPSDDFLRFLIKDFSSTRITSNVLERFRPIVQKAINNTLLEIISEGLSPRPAEVLIDKEKEEEAEMESEVSTTKIVPTTTAEELKAFDIIKKTLEDNGRNIENLKHKDTLNYFNVMNRVITKWFIRVNLDQAVKYIYTRLEPEVARELCPNFEVVEGIKSTCNSRIIINEVEDLEEMKELIITCFDEVTEQLPLNK</sequence>
<evidence type="ECO:0000313" key="2">
    <source>
        <dbReference type="EMBL" id="CAG9611837.1"/>
    </source>
</evidence>
<dbReference type="EMBL" id="CAKJTI010000003">
    <property type="protein sequence ID" value="CAG9611837.1"/>
    <property type="molecule type" value="Genomic_DNA"/>
</dbReference>
<comment type="caution">
    <text evidence="2">The sequence shown here is derived from an EMBL/GenBank/DDBJ whole genome shotgun (WGS) entry which is preliminary data.</text>
</comment>
<gene>
    <name evidence="2" type="ORF">BACCIP111899_01009</name>
</gene>
<organism evidence="2 3">
    <name type="scientific">Bacillus rhizoplanae</name>
    <dbReference type="NCBI Taxonomy" id="2880966"/>
    <lineage>
        <taxon>Bacteria</taxon>
        <taxon>Bacillati</taxon>
        <taxon>Bacillota</taxon>
        <taxon>Bacilli</taxon>
        <taxon>Bacillales</taxon>
        <taxon>Bacillaceae</taxon>
        <taxon>Bacillus</taxon>
    </lineage>
</organism>